<dbReference type="PANTHER" id="PTHR37984">
    <property type="entry name" value="PROTEIN CBG26694"/>
    <property type="match status" value="1"/>
</dbReference>
<dbReference type="Pfam" id="PF13683">
    <property type="entry name" value="rve_3"/>
    <property type="match status" value="1"/>
</dbReference>
<comment type="caution">
    <text evidence="2">The sequence shown here is derived from an EMBL/GenBank/DDBJ whole genome shotgun (WGS) entry which is preliminary data.</text>
</comment>
<dbReference type="InterPro" id="IPR001584">
    <property type="entry name" value="Integrase_cat-core"/>
</dbReference>
<dbReference type="PANTHER" id="PTHR37984:SF5">
    <property type="entry name" value="PROTEIN NYNRIN-LIKE"/>
    <property type="match status" value="1"/>
</dbReference>
<dbReference type="GO" id="GO:0003676">
    <property type="term" value="F:nucleic acid binding"/>
    <property type="evidence" value="ECO:0007669"/>
    <property type="project" value="InterPro"/>
</dbReference>
<evidence type="ECO:0000313" key="3">
    <source>
        <dbReference type="Proteomes" id="UP000614287"/>
    </source>
</evidence>
<evidence type="ECO:0000259" key="1">
    <source>
        <dbReference type="PROSITE" id="PS50994"/>
    </source>
</evidence>
<reference evidence="2" key="1">
    <citation type="journal article" date="2014" name="Int. J. Syst. Evol. Microbiol.">
        <title>Complete genome sequence of Corynebacterium casei LMG S-19264T (=DSM 44701T), isolated from a smear-ripened cheese.</title>
        <authorList>
            <consortium name="US DOE Joint Genome Institute (JGI-PGF)"/>
            <person name="Walter F."/>
            <person name="Albersmeier A."/>
            <person name="Kalinowski J."/>
            <person name="Ruckert C."/>
        </authorList>
    </citation>
    <scope>NUCLEOTIDE SEQUENCE</scope>
    <source>
        <strain evidence="2">KCTC 32501</strain>
    </source>
</reference>
<dbReference type="InterPro" id="IPR050951">
    <property type="entry name" value="Retrovirus_Pol_polyprotein"/>
</dbReference>
<dbReference type="InterPro" id="IPR036397">
    <property type="entry name" value="RNaseH_sf"/>
</dbReference>
<gene>
    <name evidence="2" type="ORF">GCM10009007_20800</name>
</gene>
<reference evidence="2" key="2">
    <citation type="submission" date="2020-09" db="EMBL/GenBank/DDBJ databases">
        <authorList>
            <person name="Sun Q."/>
            <person name="Kim S."/>
        </authorList>
    </citation>
    <scope>NUCLEOTIDE SEQUENCE</scope>
    <source>
        <strain evidence="2">KCTC 32501</strain>
    </source>
</reference>
<dbReference type="AlphaFoldDB" id="A0A8J3CJ60"/>
<organism evidence="2 3">
    <name type="scientific">Formosimonas limnophila</name>
    <dbReference type="NCBI Taxonomy" id="1384487"/>
    <lineage>
        <taxon>Bacteria</taxon>
        <taxon>Pseudomonadati</taxon>
        <taxon>Pseudomonadota</taxon>
        <taxon>Betaproteobacteria</taxon>
        <taxon>Burkholderiales</taxon>
        <taxon>Burkholderiaceae</taxon>
        <taxon>Formosimonas</taxon>
    </lineage>
</organism>
<feature type="domain" description="Integrase catalytic" evidence="1">
    <location>
        <begin position="1"/>
        <end position="151"/>
    </location>
</feature>
<accession>A0A8J3CJ60</accession>
<dbReference type="Proteomes" id="UP000614287">
    <property type="component" value="Unassembled WGS sequence"/>
</dbReference>
<keyword evidence="3" id="KW-1185">Reference proteome</keyword>
<dbReference type="Gene3D" id="3.30.420.10">
    <property type="entry name" value="Ribonuclease H-like superfamily/Ribonuclease H"/>
    <property type="match status" value="1"/>
</dbReference>
<dbReference type="InterPro" id="IPR012337">
    <property type="entry name" value="RNaseH-like_sf"/>
</dbReference>
<name>A0A8J3CJ60_9BURK</name>
<dbReference type="GO" id="GO:0015074">
    <property type="term" value="P:DNA integration"/>
    <property type="evidence" value="ECO:0007669"/>
    <property type="project" value="InterPro"/>
</dbReference>
<proteinExistence type="predicted"/>
<evidence type="ECO:0000313" key="2">
    <source>
        <dbReference type="EMBL" id="GHA79681.1"/>
    </source>
</evidence>
<dbReference type="PROSITE" id="PS50994">
    <property type="entry name" value="INTEGRASE"/>
    <property type="match status" value="1"/>
</dbReference>
<protein>
    <recommendedName>
        <fullName evidence="1">Integrase catalytic domain-containing protein</fullName>
    </recommendedName>
</protein>
<dbReference type="EMBL" id="BMZG01000016">
    <property type="protein sequence ID" value="GHA79681.1"/>
    <property type="molecule type" value="Genomic_DNA"/>
</dbReference>
<dbReference type="SUPFAM" id="SSF53098">
    <property type="entry name" value="Ribonuclease H-like"/>
    <property type="match status" value="1"/>
</dbReference>
<sequence>MDLTFYQDAGNVQRCALGIIDHGSRAVVQLKALVNRRSWTLLGYLCLAIGQYGKLKRLRSDNELVFASWTFKTFLKLVGISHQTIDTHAPWQNGRIERLFGTLKPILRELSIYGNTQFQQTLNEFSLFYNYVRPHQNLGGQTPFEVLRQCGRVKIKNKLLSKNKPTLISALDGLLTGFYIPPE</sequence>